<keyword evidence="1" id="KW-0012">Acyltransferase</keyword>
<accession>A0A8B8DV97</accession>
<dbReference type="EC" id="2.3.1.4" evidence="1"/>
<dbReference type="GeneID" id="111129477"/>
<dbReference type="FunFam" id="2.30.29.30:FF:000027">
    <property type="entry name" value="Non-specific serine/threonine protein kinase"/>
    <property type="match status" value="1"/>
</dbReference>
<evidence type="ECO:0000313" key="4">
    <source>
        <dbReference type="RefSeq" id="XP_022331578.1"/>
    </source>
</evidence>
<name>A0A8B8DV97_CRAVI</name>
<evidence type="ECO:0000256" key="1">
    <source>
        <dbReference type="RuleBase" id="RU365086"/>
    </source>
</evidence>
<dbReference type="RefSeq" id="XP_022331580.1">
    <property type="nucleotide sequence ID" value="XM_022475872.1"/>
</dbReference>
<evidence type="ECO:0000259" key="2">
    <source>
        <dbReference type="PROSITE" id="PS50003"/>
    </source>
</evidence>
<evidence type="ECO:0000313" key="3">
    <source>
        <dbReference type="Proteomes" id="UP000694844"/>
    </source>
</evidence>
<dbReference type="UniPathway" id="UPA00113">
    <property type="reaction ID" value="UER00529"/>
</dbReference>
<comment type="pathway">
    <text evidence="1">Nucleotide-sugar biosynthesis; UDP-N-acetyl-alpha-D-glucosamine biosynthesis; N-acetyl-alpha-D-glucosamine 1-phosphate from alpha-D-glucosamine 6-phosphate (route I): step 1/2.</text>
</comment>
<protein>
    <recommendedName>
        <fullName evidence="1">Glucosamine 6-phosphate N-acetyltransferase</fullName>
        <ecNumber evidence="1">2.3.1.4</ecNumber>
    </recommendedName>
</protein>
<dbReference type="SMART" id="SM00233">
    <property type="entry name" value="PH"/>
    <property type="match status" value="1"/>
</dbReference>
<dbReference type="RefSeq" id="XP_022331578.1">
    <property type="nucleotide sequence ID" value="XM_022475870.1"/>
</dbReference>
<keyword evidence="3" id="KW-1185">Reference proteome</keyword>
<dbReference type="RefSeq" id="XP_022331579.1">
    <property type="nucleotide sequence ID" value="XM_022475871.1"/>
</dbReference>
<dbReference type="KEGG" id="cvn:111129477"/>
<dbReference type="Proteomes" id="UP000694844">
    <property type="component" value="Chromosome 4"/>
</dbReference>
<keyword evidence="1" id="KW-0808">Transferase</keyword>
<comment type="similarity">
    <text evidence="1">Belongs to the acetyltransferase family. GNA1 subfamily.</text>
</comment>
<dbReference type="SUPFAM" id="SSF50729">
    <property type="entry name" value="PH domain-like"/>
    <property type="match status" value="1"/>
</dbReference>
<dbReference type="InterPro" id="IPR039143">
    <property type="entry name" value="GNPNAT1-like"/>
</dbReference>
<reference evidence="4 5" key="1">
    <citation type="submission" date="2025-04" db="UniProtKB">
        <authorList>
            <consortium name="RefSeq"/>
        </authorList>
    </citation>
    <scope>IDENTIFICATION</scope>
    <source>
        <tissue evidence="4 5">Whole sample</tissue>
    </source>
</reference>
<comment type="catalytic activity">
    <reaction evidence="1">
        <text>D-glucosamine 6-phosphate + acetyl-CoA = N-acetyl-D-glucosamine 6-phosphate + CoA + H(+)</text>
        <dbReference type="Rhea" id="RHEA:10292"/>
        <dbReference type="ChEBI" id="CHEBI:15378"/>
        <dbReference type="ChEBI" id="CHEBI:57287"/>
        <dbReference type="ChEBI" id="CHEBI:57288"/>
        <dbReference type="ChEBI" id="CHEBI:57513"/>
        <dbReference type="ChEBI" id="CHEBI:58725"/>
        <dbReference type="EC" id="2.3.1.4"/>
    </reaction>
</comment>
<proteinExistence type="inferred from homology"/>
<evidence type="ECO:0000313" key="6">
    <source>
        <dbReference type="RefSeq" id="XP_022331580.1"/>
    </source>
</evidence>
<dbReference type="OrthoDB" id="6134017at2759"/>
<feature type="domain" description="PH" evidence="2">
    <location>
        <begin position="23"/>
        <end position="127"/>
    </location>
</feature>
<dbReference type="GO" id="GO:0004343">
    <property type="term" value="F:glucosamine 6-phosphate N-acetyltransferase activity"/>
    <property type="evidence" value="ECO:0007669"/>
    <property type="project" value="UniProtKB-UniRule"/>
</dbReference>
<dbReference type="PANTHER" id="PTHR13355:SF11">
    <property type="entry name" value="GLUCOSAMINE 6-PHOSPHATE N-ACETYLTRANSFERASE"/>
    <property type="match status" value="1"/>
</dbReference>
<evidence type="ECO:0000313" key="5">
    <source>
        <dbReference type="RefSeq" id="XP_022331579.1"/>
    </source>
</evidence>
<gene>
    <name evidence="4 5 6" type="primary">LOC111129477</name>
</gene>
<dbReference type="GO" id="GO:0006048">
    <property type="term" value="P:UDP-N-acetylglucosamine biosynthetic process"/>
    <property type="evidence" value="ECO:0007669"/>
    <property type="project" value="UniProtKB-UniRule"/>
</dbReference>
<dbReference type="Pfam" id="PF00169">
    <property type="entry name" value="PH"/>
    <property type="match status" value="1"/>
</dbReference>
<sequence>MPSRIGSAKVHVGEATETKEETPIVKEGYLWKRGEYIRNWRARYYILRADGSFLGFKSRAESQHAEEKQNDFMLQEDVTIVTEEKPKPNTFTVKGVILRGVPVDRTYHVENPADREAWINVIKAVVESLRSGKQSHSKQIGEREMSMYDVSLLNSLNKTKHDLPTNWTVRPLQLSDYNKGFLELLSQQSDVGNISKSEFSGLFHKMASPPPRYYVTVVENTSSNRIIATATLVTEFQFNHSNHMTGWVKDFVIDDLEDKKQLKNILSNMLTELGEKSGHIRINSTNV</sequence>
<dbReference type="InterPro" id="IPR001849">
    <property type="entry name" value="PH_domain"/>
</dbReference>
<dbReference type="InterPro" id="IPR011993">
    <property type="entry name" value="PH-like_dom_sf"/>
</dbReference>
<dbReference type="PROSITE" id="PS50003">
    <property type="entry name" value="PH_DOMAIN"/>
    <property type="match status" value="1"/>
</dbReference>
<dbReference type="AlphaFoldDB" id="A0A8B8DV97"/>
<dbReference type="Gene3D" id="2.30.29.30">
    <property type="entry name" value="Pleckstrin-homology domain (PH domain)/Phosphotyrosine-binding domain (PTB)"/>
    <property type="match status" value="1"/>
</dbReference>
<dbReference type="Gene3D" id="3.40.630.30">
    <property type="match status" value="1"/>
</dbReference>
<organism evidence="3 4">
    <name type="scientific">Crassostrea virginica</name>
    <name type="common">Eastern oyster</name>
    <dbReference type="NCBI Taxonomy" id="6565"/>
    <lineage>
        <taxon>Eukaryota</taxon>
        <taxon>Metazoa</taxon>
        <taxon>Spiralia</taxon>
        <taxon>Lophotrochozoa</taxon>
        <taxon>Mollusca</taxon>
        <taxon>Bivalvia</taxon>
        <taxon>Autobranchia</taxon>
        <taxon>Pteriomorphia</taxon>
        <taxon>Ostreida</taxon>
        <taxon>Ostreoidea</taxon>
        <taxon>Ostreidae</taxon>
        <taxon>Crassostrea</taxon>
    </lineage>
</organism>
<dbReference type="PANTHER" id="PTHR13355">
    <property type="entry name" value="GLUCOSAMINE 6-PHOSPHATE N-ACETYLTRANSFERASE"/>
    <property type="match status" value="1"/>
</dbReference>